<comment type="function">
    <text evidence="6">Catalyzes the hydrolysis of queuosine 5'-phosphate, releasing the nucleobase queuine (q). Is required for salvage of queuine from exogenous queuosine (Q) that is imported and then converted to queuosine 5'-phosphate intracellularly.</text>
</comment>
<dbReference type="AlphaFoldDB" id="A0AAW1T4U3"/>
<sequence>MTSHAAAFADPLSRVRKSAEVIRRAARQLAVSTEGIERAAQSLSIQTLSRLASPTAFDTELHYCDKGPLTAQYLLVVDALNFCFWPEPQLNYEHLAAGVKVALREDAQSLSADRLAEIDGHGVQTLFGWPSPVPLQAKRAALLREIGTVLRQKYGGHAANLVRQADGSASALVRLMLDSFPGFRDTAVYRGQEVAFYKRAQIYVGDLWGAFQGTGLGRFDDIAQLTMFADYRVPAVLREMEILHYSPALATKVDGQVVLEEGGEEELEIRGCTIAAVEMLRQCLEDKHGKTGQQLPHTVQLDWWLWEIGEEAQQRHRPHHRTLTQFY</sequence>
<reference evidence="7 8" key="1">
    <citation type="journal article" date="2024" name="Nat. Commun.">
        <title>Phylogenomics reveals the evolutionary origins of lichenization in chlorophyte algae.</title>
        <authorList>
            <person name="Puginier C."/>
            <person name="Libourel C."/>
            <person name="Otte J."/>
            <person name="Skaloud P."/>
            <person name="Haon M."/>
            <person name="Grisel S."/>
            <person name="Petersen M."/>
            <person name="Berrin J.G."/>
            <person name="Delaux P.M."/>
            <person name="Dal Grande F."/>
            <person name="Keller J."/>
        </authorList>
    </citation>
    <scope>NUCLEOTIDE SEQUENCE [LARGE SCALE GENOMIC DNA]</scope>
    <source>
        <strain evidence="7 8">SAG 2523</strain>
    </source>
</reference>
<dbReference type="GO" id="GO:0016787">
    <property type="term" value="F:hydrolase activity"/>
    <property type="evidence" value="ECO:0007669"/>
    <property type="project" value="UniProtKB-KW"/>
</dbReference>
<evidence type="ECO:0000256" key="3">
    <source>
        <dbReference type="ARBA" id="ARBA00035306"/>
    </source>
</evidence>
<evidence type="ECO:0000313" key="8">
    <source>
        <dbReference type="Proteomes" id="UP001485043"/>
    </source>
</evidence>
<protein>
    <recommendedName>
        <fullName evidence="3 6">Queuosine 5'-phosphate N-glycosylase/hydrolase</fullName>
        <ecNumber evidence="6">3.2.2.-</ecNumber>
    </recommendedName>
    <alternativeName>
        <fullName evidence="4 6">Queuosine-nucleotide N-glycosylase/hydrolase</fullName>
    </alternativeName>
</protein>
<evidence type="ECO:0000256" key="4">
    <source>
        <dbReference type="ARBA" id="ARBA00035393"/>
    </source>
</evidence>
<evidence type="ECO:0000256" key="6">
    <source>
        <dbReference type="RuleBase" id="RU365002"/>
    </source>
</evidence>
<gene>
    <name evidence="7" type="ORF">WJX84_001183</name>
</gene>
<evidence type="ECO:0000256" key="1">
    <source>
        <dbReference type="ARBA" id="ARBA00022801"/>
    </source>
</evidence>
<dbReference type="GO" id="GO:0006400">
    <property type="term" value="P:tRNA modification"/>
    <property type="evidence" value="ECO:0007669"/>
    <property type="project" value="TreeGrafter"/>
</dbReference>
<comment type="similarity">
    <text evidence="2 6">Belongs to the QNG1 protein family.</text>
</comment>
<dbReference type="Proteomes" id="UP001485043">
    <property type="component" value="Unassembled WGS sequence"/>
</dbReference>
<evidence type="ECO:0000313" key="7">
    <source>
        <dbReference type="EMBL" id="KAK9863549.1"/>
    </source>
</evidence>
<keyword evidence="1 6" id="KW-0378">Hydrolase</keyword>
<comment type="catalytic activity">
    <reaction evidence="5 6">
        <text>queuosine 5'-phosphate + H2O = queuine + D-ribose 5-phosphate</text>
        <dbReference type="Rhea" id="RHEA:75387"/>
        <dbReference type="ChEBI" id="CHEBI:15377"/>
        <dbReference type="ChEBI" id="CHEBI:17433"/>
        <dbReference type="ChEBI" id="CHEBI:78346"/>
        <dbReference type="ChEBI" id="CHEBI:194371"/>
    </reaction>
    <physiologicalReaction direction="left-to-right" evidence="5 6">
        <dbReference type="Rhea" id="RHEA:75388"/>
    </physiologicalReaction>
</comment>
<keyword evidence="8" id="KW-1185">Reference proteome</keyword>
<comment type="caution">
    <text evidence="7">The sequence shown here is derived from an EMBL/GenBank/DDBJ whole genome shotgun (WGS) entry which is preliminary data.</text>
</comment>
<proteinExistence type="inferred from homology"/>
<dbReference type="EMBL" id="JALJOV010000457">
    <property type="protein sequence ID" value="KAK9863549.1"/>
    <property type="molecule type" value="Genomic_DNA"/>
</dbReference>
<dbReference type="PANTHER" id="PTHR21314">
    <property type="entry name" value="QUEUOSINE 5'-PHOSPHATE N-GLYCOSYLASE_HYDROLASE-RELATED"/>
    <property type="match status" value="1"/>
</dbReference>
<accession>A0AAW1T4U3</accession>
<dbReference type="EC" id="3.2.2.-" evidence="6"/>
<evidence type="ECO:0000256" key="2">
    <source>
        <dbReference type="ARBA" id="ARBA00035119"/>
    </source>
</evidence>
<name>A0AAW1T4U3_9CHLO</name>
<organism evidence="7 8">
    <name type="scientific">Apatococcus fuscideae</name>
    <dbReference type="NCBI Taxonomy" id="2026836"/>
    <lineage>
        <taxon>Eukaryota</taxon>
        <taxon>Viridiplantae</taxon>
        <taxon>Chlorophyta</taxon>
        <taxon>core chlorophytes</taxon>
        <taxon>Trebouxiophyceae</taxon>
        <taxon>Chlorellales</taxon>
        <taxon>Chlorellaceae</taxon>
        <taxon>Apatococcus</taxon>
    </lineage>
</organism>
<dbReference type="Pfam" id="PF10343">
    <property type="entry name" value="Q_salvage"/>
    <property type="match status" value="1"/>
</dbReference>
<evidence type="ECO:0000256" key="5">
    <source>
        <dbReference type="ARBA" id="ARBA00048204"/>
    </source>
</evidence>
<dbReference type="InterPro" id="IPR019438">
    <property type="entry name" value="Q_salvage"/>
</dbReference>
<dbReference type="PANTHER" id="PTHR21314:SF0">
    <property type="entry name" value="QUEUOSINE 5'-PHOSPHATE N-GLYCOSYLASE_HYDROLASE"/>
    <property type="match status" value="1"/>
</dbReference>